<dbReference type="EMBL" id="JAODUO010000413">
    <property type="protein sequence ID" value="KAK2181044.1"/>
    <property type="molecule type" value="Genomic_DNA"/>
</dbReference>
<accession>A0AAD9NVF0</accession>
<keyword evidence="3" id="KW-1185">Reference proteome</keyword>
<reference evidence="2" key="1">
    <citation type="journal article" date="2023" name="Mol. Biol. Evol.">
        <title>Third-Generation Sequencing Reveals the Adaptive Role of the Epigenome in Three Deep-Sea Polychaetes.</title>
        <authorList>
            <person name="Perez M."/>
            <person name="Aroh O."/>
            <person name="Sun Y."/>
            <person name="Lan Y."/>
            <person name="Juniper S.K."/>
            <person name="Young C.R."/>
            <person name="Angers B."/>
            <person name="Qian P.Y."/>
        </authorList>
    </citation>
    <scope>NUCLEOTIDE SEQUENCE</scope>
    <source>
        <strain evidence="2">R07B-5</strain>
    </source>
</reference>
<proteinExistence type="predicted"/>
<evidence type="ECO:0000313" key="2">
    <source>
        <dbReference type="EMBL" id="KAK2181044.1"/>
    </source>
</evidence>
<sequence>MTNRVFSAIPIDQAREQNNACIKSDGGTVGLTDNHSAFRRWVVAGHEVVALTEDGFEDAHQLMGRQDEVLHHDQTASVQNAFRKGVCSLVNVMEELGNIFEEESEDLLALDSNDIADSSAVVAVKKAQNIDQQQFQTFTKECLVERTKPIDDTINCNLLKLFVGSTTKTASYDTVSSFGGHVKKTAWSTWKSLPELTDALLMPPDGPMEIPDDAMNIIETSNIVGSYRDTEERPSGRAEQWRRGGAEERRSGGAEERRSGGAEERRSGGAEERRSGGAEERRSGGAEERRSGGAEERRSGGEVERWSGGAVERWSGGAVERWSGGAVERWSGGAVCSHVFACVRVCPVTDVARTPILAMDVTTEVVVPLEDTVKDTVKDTGSTSKRWVLFGSSCPKAEIVFFLLYTVTVVSIYNLTKTSGNSNLWTALLSSCLGYLLPNPTLNQHVV</sequence>
<dbReference type="PANTHER" id="PTHR47018">
    <property type="entry name" value="CXC DOMAIN-CONTAINING PROTEIN-RELATED"/>
    <property type="match status" value="1"/>
</dbReference>
<gene>
    <name evidence="2" type="ORF">NP493_412g00006</name>
</gene>
<dbReference type="PANTHER" id="PTHR47018:SF1">
    <property type="entry name" value="TESMIN_TSO1-LIKE CXC DOMAIN-CONTAINING PROTEIN"/>
    <property type="match status" value="1"/>
</dbReference>
<organism evidence="2 3">
    <name type="scientific">Ridgeia piscesae</name>
    <name type="common">Tubeworm</name>
    <dbReference type="NCBI Taxonomy" id="27915"/>
    <lineage>
        <taxon>Eukaryota</taxon>
        <taxon>Metazoa</taxon>
        <taxon>Spiralia</taxon>
        <taxon>Lophotrochozoa</taxon>
        <taxon>Annelida</taxon>
        <taxon>Polychaeta</taxon>
        <taxon>Sedentaria</taxon>
        <taxon>Canalipalpata</taxon>
        <taxon>Sabellida</taxon>
        <taxon>Siboglinidae</taxon>
        <taxon>Ridgeia</taxon>
    </lineage>
</organism>
<feature type="region of interest" description="Disordered" evidence="1">
    <location>
        <begin position="223"/>
        <end position="310"/>
    </location>
</feature>
<comment type="caution">
    <text evidence="2">The sequence shown here is derived from an EMBL/GenBank/DDBJ whole genome shotgun (WGS) entry which is preliminary data.</text>
</comment>
<feature type="compositionally biased region" description="Basic and acidic residues" evidence="1">
    <location>
        <begin position="228"/>
        <end position="305"/>
    </location>
</feature>
<dbReference type="Proteomes" id="UP001209878">
    <property type="component" value="Unassembled WGS sequence"/>
</dbReference>
<evidence type="ECO:0000256" key="1">
    <source>
        <dbReference type="SAM" id="MobiDB-lite"/>
    </source>
</evidence>
<dbReference type="AlphaFoldDB" id="A0AAD9NVF0"/>
<name>A0AAD9NVF0_RIDPI</name>
<evidence type="ECO:0000313" key="3">
    <source>
        <dbReference type="Proteomes" id="UP001209878"/>
    </source>
</evidence>
<protein>
    <submittedName>
        <fullName evidence="2">Uncharacterized protein</fullName>
    </submittedName>
</protein>